<dbReference type="Pfam" id="PF03466">
    <property type="entry name" value="LysR_substrate"/>
    <property type="match status" value="1"/>
</dbReference>
<dbReference type="SUPFAM" id="SSF53850">
    <property type="entry name" value="Periplasmic binding protein-like II"/>
    <property type="match status" value="1"/>
</dbReference>
<dbReference type="Gene3D" id="1.10.10.10">
    <property type="entry name" value="Winged helix-like DNA-binding domain superfamily/Winged helix DNA-binding domain"/>
    <property type="match status" value="1"/>
</dbReference>
<dbReference type="PANTHER" id="PTHR30126:SF40">
    <property type="entry name" value="HTH-TYPE TRANSCRIPTIONAL REGULATOR GLTR"/>
    <property type="match status" value="1"/>
</dbReference>
<dbReference type="CDD" id="cd05466">
    <property type="entry name" value="PBP2_LTTR_substrate"/>
    <property type="match status" value="1"/>
</dbReference>
<proteinExistence type="inferred from homology"/>
<dbReference type="GO" id="GO:0003700">
    <property type="term" value="F:DNA-binding transcription factor activity"/>
    <property type="evidence" value="ECO:0007669"/>
    <property type="project" value="InterPro"/>
</dbReference>
<dbReference type="AlphaFoldDB" id="A0A2S1LKV2"/>
<evidence type="ECO:0000259" key="5">
    <source>
        <dbReference type="PROSITE" id="PS50931"/>
    </source>
</evidence>
<dbReference type="InterPro" id="IPR000847">
    <property type="entry name" value="LysR_HTH_N"/>
</dbReference>
<comment type="similarity">
    <text evidence="1">Belongs to the LysR transcriptional regulatory family.</text>
</comment>
<keyword evidence="2" id="KW-0805">Transcription regulation</keyword>
<feature type="domain" description="HTH lysR-type" evidence="5">
    <location>
        <begin position="2"/>
        <end position="59"/>
    </location>
</feature>
<dbReference type="PANTHER" id="PTHR30126">
    <property type="entry name" value="HTH-TYPE TRANSCRIPTIONAL REGULATOR"/>
    <property type="match status" value="1"/>
</dbReference>
<dbReference type="Gene3D" id="3.40.190.10">
    <property type="entry name" value="Periplasmic binding protein-like II"/>
    <property type="match status" value="2"/>
</dbReference>
<reference evidence="6 7" key="1">
    <citation type="submission" date="2017-04" db="EMBL/GenBank/DDBJ databases">
        <title>Complete genome sequence of Flavobacterium kingsejong AJ004.</title>
        <authorList>
            <person name="Lee P.C."/>
        </authorList>
    </citation>
    <scope>NUCLEOTIDE SEQUENCE [LARGE SCALE GENOMIC DNA]</scope>
    <source>
        <strain evidence="6 7">AJ004</strain>
    </source>
</reference>
<sequence length="319" mass="36539">MVNLEWYRTFKAVYKSGTLTGAAEVLFISQPGVSLHLSSLENYVGYKLFDRTGRRMVPTERGKVLYNFIIEALTKLEEAEKNFQRSTEKHTPTISIGMCFETFQITLEPYIATLPFNVIIMFGEYPEMVENLEKGILDIIITPQMVPRNTIEYQPFSSETIVLVGGNDTDVAAFEAVVQQEDRTAVENWLKEQKWYGTTGDMEHLRRFWQLNFNKYPDFRPNYIVPNLNSIVRCLASGIGLSVVPDFLCRKEIENGSIQLVWEGSPKLENTLYFATRKKTIYEDEIASIKTIFLKVMTATPSENPLHSNGLTKMPSERV</sequence>
<dbReference type="GO" id="GO:0000976">
    <property type="term" value="F:transcription cis-regulatory region binding"/>
    <property type="evidence" value="ECO:0007669"/>
    <property type="project" value="TreeGrafter"/>
</dbReference>
<dbReference type="PRINTS" id="PR00039">
    <property type="entry name" value="HTHLYSR"/>
</dbReference>
<evidence type="ECO:0000256" key="3">
    <source>
        <dbReference type="ARBA" id="ARBA00023125"/>
    </source>
</evidence>
<dbReference type="InterPro" id="IPR036388">
    <property type="entry name" value="WH-like_DNA-bd_sf"/>
</dbReference>
<keyword evidence="7" id="KW-1185">Reference proteome</keyword>
<dbReference type="KEGG" id="fki:FK004_02425"/>
<dbReference type="Pfam" id="PF00126">
    <property type="entry name" value="HTH_1"/>
    <property type="match status" value="1"/>
</dbReference>
<dbReference type="RefSeq" id="WP_108735810.1">
    <property type="nucleotide sequence ID" value="NZ_CP020919.1"/>
</dbReference>
<name>A0A2S1LKV2_9FLAO</name>
<dbReference type="SUPFAM" id="SSF46785">
    <property type="entry name" value="Winged helix' DNA-binding domain"/>
    <property type="match status" value="1"/>
</dbReference>
<dbReference type="PROSITE" id="PS50931">
    <property type="entry name" value="HTH_LYSR"/>
    <property type="match status" value="1"/>
</dbReference>
<evidence type="ECO:0000313" key="7">
    <source>
        <dbReference type="Proteomes" id="UP000244677"/>
    </source>
</evidence>
<dbReference type="OrthoDB" id="646694at2"/>
<gene>
    <name evidence="6" type="ORF">FK004_02425</name>
</gene>
<accession>A0A2S1LKV2</accession>
<dbReference type="EMBL" id="CP020919">
    <property type="protein sequence ID" value="AWG24156.1"/>
    <property type="molecule type" value="Genomic_DNA"/>
</dbReference>
<protein>
    <submittedName>
        <fullName evidence="6">LysR family transcriptional regulator</fullName>
    </submittedName>
</protein>
<organism evidence="6 7">
    <name type="scientific">Flavobacterium kingsejongi</name>
    <dbReference type="NCBI Taxonomy" id="1678728"/>
    <lineage>
        <taxon>Bacteria</taxon>
        <taxon>Pseudomonadati</taxon>
        <taxon>Bacteroidota</taxon>
        <taxon>Flavobacteriia</taxon>
        <taxon>Flavobacteriales</taxon>
        <taxon>Flavobacteriaceae</taxon>
        <taxon>Flavobacterium</taxon>
    </lineage>
</organism>
<evidence type="ECO:0000256" key="1">
    <source>
        <dbReference type="ARBA" id="ARBA00009437"/>
    </source>
</evidence>
<dbReference type="InterPro" id="IPR036390">
    <property type="entry name" value="WH_DNA-bd_sf"/>
</dbReference>
<evidence type="ECO:0000256" key="2">
    <source>
        <dbReference type="ARBA" id="ARBA00023015"/>
    </source>
</evidence>
<keyword evidence="3" id="KW-0238">DNA-binding</keyword>
<keyword evidence="4" id="KW-0804">Transcription</keyword>
<dbReference type="InterPro" id="IPR005119">
    <property type="entry name" value="LysR_subst-bd"/>
</dbReference>
<evidence type="ECO:0000313" key="6">
    <source>
        <dbReference type="EMBL" id="AWG24156.1"/>
    </source>
</evidence>
<dbReference type="Proteomes" id="UP000244677">
    <property type="component" value="Chromosome"/>
</dbReference>
<evidence type="ECO:0000256" key="4">
    <source>
        <dbReference type="ARBA" id="ARBA00023163"/>
    </source>
</evidence>